<dbReference type="PANTHER" id="PTHR43357:SF3">
    <property type="entry name" value="FE(3+)-TRANSPORT SYSTEM PERMEASE PROTEIN FBPB 2"/>
    <property type="match status" value="1"/>
</dbReference>
<feature type="transmembrane region" description="Helical" evidence="8">
    <location>
        <begin position="388"/>
        <end position="407"/>
    </location>
</feature>
<protein>
    <submittedName>
        <fullName evidence="10">Iron ABC transporter permease</fullName>
    </submittedName>
</protein>
<accession>A0A2S0KK38</accession>
<dbReference type="InterPro" id="IPR000515">
    <property type="entry name" value="MetI-like"/>
</dbReference>
<feature type="transmembrane region" description="Helical" evidence="8">
    <location>
        <begin position="440"/>
        <end position="464"/>
    </location>
</feature>
<evidence type="ECO:0000313" key="11">
    <source>
        <dbReference type="Proteomes" id="UP000239814"/>
    </source>
</evidence>
<comment type="subcellular location">
    <subcellularLocation>
        <location evidence="1">Cell inner membrane</location>
        <topology evidence="1">Multi-pass membrane protein</topology>
    </subcellularLocation>
    <subcellularLocation>
        <location evidence="8">Cell membrane</location>
        <topology evidence="8">Multi-pass membrane protein</topology>
    </subcellularLocation>
</comment>
<feature type="transmembrane region" description="Helical" evidence="8">
    <location>
        <begin position="12"/>
        <end position="35"/>
    </location>
</feature>
<dbReference type="PROSITE" id="PS50928">
    <property type="entry name" value="ABC_TM1"/>
    <property type="match status" value="2"/>
</dbReference>
<feature type="transmembrane region" description="Helical" evidence="8">
    <location>
        <begin position="306"/>
        <end position="328"/>
    </location>
</feature>
<feature type="transmembrane region" description="Helical" evidence="8">
    <location>
        <begin position="334"/>
        <end position="354"/>
    </location>
</feature>
<dbReference type="Proteomes" id="UP000239814">
    <property type="component" value="Chromosome"/>
</dbReference>
<keyword evidence="6 8" id="KW-1133">Transmembrane helix</keyword>
<feature type="transmembrane region" description="Helical" evidence="8">
    <location>
        <begin position="74"/>
        <end position="96"/>
    </location>
</feature>
<dbReference type="GO" id="GO:0055085">
    <property type="term" value="P:transmembrane transport"/>
    <property type="evidence" value="ECO:0007669"/>
    <property type="project" value="InterPro"/>
</dbReference>
<dbReference type="PANTHER" id="PTHR43357">
    <property type="entry name" value="INNER MEMBRANE ABC TRANSPORTER PERMEASE PROTEIN YDCV"/>
    <property type="match status" value="1"/>
</dbReference>
<sequence length="469" mass="48955">MLWRPRTAELALHTVALAATVTTVCVVLGIGLAVAAVRLVGGRPLMVGLLAAPLAVPSYVAGFAWTRLFPGFEGFWAAVLVLSAACYPLVLLPVAASLSASGRSMEDAARTLGRGPVDTFFAITLRRIRPAAAGGALLVALYALGDFGGPASVRFDSFTVGIYNAYNGAFDRTLPAVYSLALIAAALVLAASERMIRRMDAAPIAAVERASKQRHPLAVRTAAWLFMAAVTAVGILIPVIALIREMRQSRRLAGRSAGEIVAWFWPDLTATIGYAVAGAVVVTALAIPVALFTARPRRRGAGLVESVSYLGYTLPGVTVGLAFVFVGIRLGRDFYLTPGMLVACYAVLFLPLAVGPIRAGLDSTSGSLVDVSRTLGAGRWETLVRVRLPLVFPGIAAGALLAGLTVAKELPATLLLRPIGTQTLATHMWSLSNDLATGEAAVLGIVLIMVTALPTALLSAFLFAKGGSR</sequence>
<dbReference type="GO" id="GO:0005886">
    <property type="term" value="C:plasma membrane"/>
    <property type="evidence" value="ECO:0007669"/>
    <property type="project" value="UniProtKB-SubCell"/>
</dbReference>
<feature type="domain" description="ABC transmembrane type-1" evidence="9">
    <location>
        <begin position="11"/>
        <end position="195"/>
    </location>
</feature>
<evidence type="ECO:0000256" key="3">
    <source>
        <dbReference type="ARBA" id="ARBA00022475"/>
    </source>
</evidence>
<dbReference type="Gene3D" id="1.10.3720.10">
    <property type="entry name" value="MetI-like"/>
    <property type="match status" value="2"/>
</dbReference>
<name>A0A2S0KK38_9ACTN</name>
<comment type="similarity">
    <text evidence="8">Belongs to the binding-protein-dependent transport system permease family.</text>
</comment>
<keyword evidence="5 8" id="KW-0812">Transmembrane</keyword>
<dbReference type="KEGG" id="git:C6V83_05850"/>
<dbReference type="InterPro" id="IPR035906">
    <property type="entry name" value="MetI-like_sf"/>
</dbReference>
<evidence type="ECO:0000256" key="8">
    <source>
        <dbReference type="RuleBase" id="RU363032"/>
    </source>
</evidence>
<evidence type="ECO:0000256" key="4">
    <source>
        <dbReference type="ARBA" id="ARBA00022519"/>
    </source>
</evidence>
<evidence type="ECO:0000256" key="6">
    <source>
        <dbReference type="ARBA" id="ARBA00022989"/>
    </source>
</evidence>
<proteinExistence type="inferred from homology"/>
<evidence type="ECO:0000256" key="2">
    <source>
        <dbReference type="ARBA" id="ARBA00022448"/>
    </source>
</evidence>
<feature type="transmembrane region" description="Helical" evidence="8">
    <location>
        <begin position="222"/>
        <end position="243"/>
    </location>
</feature>
<feature type="transmembrane region" description="Helical" evidence="8">
    <location>
        <begin position="272"/>
        <end position="294"/>
    </location>
</feature>
<dbReference type="OrthoDB" id="5100908at2"/>
<keyword evidence="4" id="KW-0997">Cell inner membrane</keyword>
<dbReference type="Pfam" id="PF00528">
    <property type="entry name" value="BPD_transp_1"/>
    <property type="match status" value="2"/>
</dbReference>
<feature type="domain" description="ABC transmembrane type-1" evidence="9">
    <location>
        <begin position="268"/>
        <end position="458"/>
    </location>
</feature>
<dbReference type="SUPFAM" id="SSF161098">
    <property type="entry name" value="MetI-like"/>
    <property type="match status" value="2"/>
</dbReference>
<feature type="transmembrane region" description="Helical" evidence="8">
    <location>
        <begin position="47"/>
        <end position="68"/>
    </location>
</feature>
<feature type="transmembrane region" description="Helical" evidence="8">
    <location>
        <begin position="173"/>
        <end position="191"/>
    </location>
</feature>
<feature type="transmembrane region" description="Helical" evidence="8">
    <location>
        <begin position="131"/>
        <end position="153"/>
    </location>
</feature>
<evidence type="ECO:0000313" key="10">
    <source>
        <dbReference type="EMBL" id="AVM02049.1"/>
    </source>
</evidence>
<keyword evidence="11" id="KW-1185">Reference proteome</keyword>
<evidence type="ECO:0000256" key="1">
    <source>
        <dbReference type="ARBA" id="ARBA00004429"/>
    </source>
</evidence>
<evidence type="ECO:0000256" key="7">
    <source>
        <dbReference type="ARBA" id="ARBA00023136"/>
    </source>
</evidence>
<keyword evidence="7 8" id="KW-0472">Membrane</keyword>
<dbReference type="CDD" id="cd06261">
    <property type="entry name" value="TM_PBP2"/>
    <property type="match status" value="2"/>
</dbReference>
<dbReference type="EMBL" id="CP027433">
    <property type="protein sequence ID" value="AVM02049.1"/>
    <property type="molecule type" value="Genomic_DNA"/>
</dbReference>
<evidence type="ECO:0000259" key="9">
    <source>
        <dbReference type="PROSITE" id="PS50928"/>
    </source>
</evidence>
<keyword evidence="2 8" id="KW-0813">Transport</keyword>
<organism evidence="10 11">
    <name type="scientific">Gordonia iterans</name>
    <dbReference type="NCBI Taxonomy" id="1004901"/>
    <lineage>
        <taxon>Bacteria</taxon>
        <taxon>Bacillati</taxon>
        <taxon>Actinomycetota</taxon>
        <taxon>Actinomycetes</taxon>
        <taxon>Mycobacteriales</taxon>
        <taxon>Gordoniaceae</taxon>
        <taxon>Gordonia</taxon>
    </lineage>
</organism>
<keyword evidence="3" id="KW-1003">Cell membrane</keyword>
<dbReference type="AlphaFoldDB" id="A0A2S0KK38"/>
<gene>
    <name evidence="10" type="ORF">C6V83_05850</name>
</gene>
<evidence type="ECO:0000256" key="5">
    <source>
        <dbReference type="ARBA" id="ARBA00022692"/>
    </source>
</evidence>
<reference evidence="10 11" key="1">
    <citation type="submission" date="2018-03" db="EMBL/GenBank/DDBJ databases">
        <title>Characteristics and genome of n-alkane degrading marine bacteria Gordonia iterans isolated from crude oil contaminated in Tae-an, South Korea.</title>
        <authorList>
            <person name="Lee S.-S."/>
            <person name="Kim H."/>
        </authorList>
    </citation>
    <scope>NUCLEOTIDE SEQUENCE [LARGE SCALE GENOMIC DNA]</scope>
    <source>
        <strain evidence="10 11">Co17</strain>
    </source>
</reference>